<accession>A0ABR2K5L7</accession>
<dbReference type="EMBL" id="JAPFFF010000007">
    <property type="protein sequence ID" value="KAK8885335.1"/>
    <property type="molecule type" value="Genomic_DNA"/>
</dbReference>
<dbReference type="Gene3D" id="3.30.470.30">
    <property type="entry name" value="DNA ligase/mRNA capping enzyme"/>
    <property type="match status" value="1"/>
</dbReference>
<proteinExistence type="predicted"/>
<evidence type="ECO:0000313" key="1">
    <source>
        <dbReference type="EMBL" id="KAK8885335.1"/>
    </source>
</evidence>
<protein>
    <submittedName>
        <fullName evidence="1">Dcp1p-Dcp2p decapping enzyme complex alpha subunit</fullName>
    </submittedName>
</protein>
<dbReference type="Gene3D" id="3.90.190.10">
    <property type="entry name" value="Protein tyrosine phosphatase superfamily"/>
    <property type="match status" value="1"/>
</dbReference>
<dbReference type="InterPro" id="IPR051029">
    <property type="entry name" value="mRNA_Capping_Enz/RNA_Phosphat"/>
</dbReference>
<dbReference type="Proteomes" id="UP001470230">
    <property type="component" value="Unassembled WGS sequence"/>
</dbReference>
<dbReference type="SUPFAM" id="SSF52799">
    <property type="entry name" value="(Phosphotyrosine protein) phosphatases II"/>
    <property type="match status" value="1"/>
</dbReference>
<reference evidence="1 2" key="1">
    <citation type="submission" date="2024-04" db="EMBL/GenBank/DDBJ databases">
        <title>Tritrichomonas musculus Genome.</title>
        <authorList>
            <person name="Alves-Ferreira E."/>
            <person name="Grigg M."/>
            <person name="Lorenzi H."/>
            <person name="Galac M."/>
        </authorList>
    </citation>
    <scope>NUCLEOTIDE SEQUENCE [LARGE SCALE GENOMIC DNA]</scope>
    <source>
        <strain evidence="1 2">EAF2021</strain>
    </source>
</reference>
<comment type="caution">
    <text evidence="1">The sequence shown here is derived from an EMBL/GenBank/DDBJ whole genome shotgun (WGS) entry which is preliminary data.</text>
</comment>
<evidence type="ECO:0000313" key="2">
    <source>
        <dbReference type="Proteomes" id="UP001470230"/>
    </source>
</evidence>
<dbReference type="PANTHER" id="PTHR10367">
    <property type="entry name" value="MRNA-CAPPING ENZYME"/>
    <property type="match status" value="1"/>
</dbReference>
<gene>
    <name evidence="1" type="ORF">M9Y10_040781</name>
</gene>
<sequence>MGYNNNKSGNRRSNRRGTNQYPISHFKCIPRSWLSVAETGLPLWGSNNLYFIPMKTPLPEFLTKSLKNVKPWTPAEAIARAKKLLQIQSNLHFLAINVSQGNEIISEQDWQDVGASYARSPVPKLFEQNSIDAFCEIINKELSKFINTNETLVCLVYCGCGHNRVGFCITSYLTRACKIELSEALKRVDKSSPCLIYQQKPLDTLSTVFKTSPPIHGPAPDGVNPNEIAYPIAEINLPFEKYNGLNKISKRVLPPDEKVKILSILSEACNDPDVLDGYFPKIERTYWSANSLNELRNEEYMISFEPRGLRSFLVVNAESQVFLVIPVFNMSINYQNPNILASNMDTRCLAEVYELKAKSNLKPIPTAVAAAYLIEERKRAVIMTTDLLSINNVNVTRMRLTDRLAFLFYRFNKYLKFENPNVVNDQQNQLQPQQPQQMQQTYQIYFMFRPMTPLHNAKKLYNDISLSSFFVNCDGITFSPVNREPLNTIYLPINPSVILLFDYNGNDKSILYARNDQNHSNNAHVPISERTYPLKPIAIYNSKNSKFNALNKRTSRFELDKKQEWAPVSIGHNDPPTTTSELKSLSTFLKSNPSYENIFKEIDTIVNQSGNTLVSPPQNNE</sequence>
<dbReference type="InterPro" id="IPR029021">
    <property type="entry name" value="Prot-tyrosine_phosphatase-like"/>
</dbReference>
<keyword evidence="2" id="KW-1185">Reference proteome</keyword>
<name>A0ABR2K5L7_9EUKA</name>
<dbReference type="PANTHER" id="PTHR10367:SF17">
    <property type="entry name" value="MRNA-CAPPING ENZYME"/>
    <property type="match status" value="1"/>
</dbReference>
<organism evidence="1 2">
    <name type="scientific">Tritrichomonas musculus</name>
    <dbReference type="NCBI Taxonomy" id="1915356"/>
    <lineage>
        <taxon>Eukaryota</taxon>
        <taxon>Metamonada</taxon>
        <taxon>Parabasalia</taxon>
        <taxon>Tritrichomonadida</taxon>
        <taxon>Tritrichomonadidae</taxon>
        <taxon>Tritrichomonas</taxon>
    </lineage>
</organism>